<dbReference type="STRING" id="40149.A0A0E0EBT5"/>
<dbReference type="EnsemblPlants" id="OMERI07G12550.1">
    <property type="protein sequence ID" value="OMERI07G12550.1"/>
    <property type="gene ID" value="OMERI07G12550"/>
</dbReference>
<dbReference type="InterPro" id="IPR055414">
    <property type="entry name" value="LRR_R13L4/SHOC2-like"/>
</dbReference>
<evidence type="ECO:0000259" key="3">
    <source>
        <dbReference type="Pfam" id="PF23598"/>
    </source>
</evidence>
<keyword evidence="1" id="KW-0677">Repeat</keyword>
<dbReference type="AlphaFoldDB" id="A0A0E0EBT5"/>
<dbReference type="Gene3D" id="3.80.10.10">
    <property type="entry name" value="Ribonuclease Inhibitor"/>
    <property type="match status" value="1"/>
</dbReference>
<evidence type="ECO:0000259" key="2">
    <source>
        <dbReference type="Pfam" id="PF00931"/>
    </source>
</evidence>
<dbReference type="GO" id="GO:0098542">
    <property type="term" value="P:defense response to other organism"/>
    <property type="evidence" value="ECO:0007669"/>
    <property type="project" value="TreeGrafter"/>
</dbReference>
<dbReference type="Gramene" id="OMERI07G12550.1">
    <property type="protein sequence ID" value="OMERI07G12550.1"/>
    <property type="gene ID" value="OMERI07G12550"/>
</dbReference>
<reference evidence="4" key="1">
    <citation type="submission" date="2015-04" db="UniProtKB">
        <authorList>
            <consortium name="EnsemblPlants"/>
        </authorList>
    </citation>
    <scope>IDENTIFICATION</scope>
</reference>
<dbReference type="InterPro" id="IPR002182">
    <property type="entry name" value="NB-ARC"/>
</dbReference>
<evidence type="ECO:0000313" key="5">
    <source>
        <dbReference type="Proteomes" id="UP000008021"/>
    </source>
</evidence>
<dbReference type="Gene3D" id="3.40.50.300">
    <property type="entry name" value="P-loop containing nucleotide triphosphate hydrolases"/>
    <property type="match status" value="1"/>
</dbReference>
<evidence type="ECO:0000313" key="4">
    <source>
        <dbReference type="EnsemblPlants" id="OMERI07G12550.1"/>
    </source>
</evidence>
<dbReference type="HOGENOM" id="CLU_000837_25_0_1"/>
<dbReference type="Gene3D" id="1.20.5.4130">
    <property type="match status" value="1"/>
</dbReference>
<dbReference type="PANTHER" id="PTHR23155:SF1122">
    <property type="entry name" value="NB-ARC DOMAIN CONTAINING PROTEIN, EXPRESSED"/>
    <property type="match status" value="1"/>
</dbReference>
<sequence>MAHPNTPLYYRSDEDEGRESDAKLCASTGMMNSLIRKLATVSSEDIDVRPLERKIIRINSDRLLKVIHHVGDAQAMEWMRQILEVAYDVEDWIDLCIHLHGRVRADQLERIEEFIDRIDNVEERLSRYNLYHILDEFEPYSDYPPLSQSPIGDNPMEEDLIHHCERKVRLRRDLVLNLMDKLVVDSDQQLKVLFILGDRGIGKTTLASQIYHRTIEERFDCRAFVSVGRNPSVYRTLVNIACQINHTELYIKSGGDEHQVIDNFRNFLRNKSSNNEILPKIWVCGVGPWVVLDCWWSAGVGRGGVRGGYMYFIVIDDIWTTTAWKAIKCAFADNKNGSRIITTAQIDKVSRLSYRHHTDLVVMLGGLSEEESRILFDNIISASQRYLLPHYQLHIGFNAHNDMLGCTPLAIRIAAGLSLFQAISPLTRDKKDAAHQLCLSVFAIEVLPFVLESLSRKLYHLESRENMVTSDAELGSMQRGVIRRLTIKNDFSSIPKDSTQPSGSGTMDVQSINRALASAQKGKIRSLAFLGNSRLLSDVVGFKLLRVLDLEDCKSLGNEHVEKIRSLFLLRYLGLRGTGVTELQEDIGELHELQTIDVRRTRVKQLPVSVNELKKLVFLLGDDLQAQAGMTAMQNLEEVSTIDVSERSSLDMVSELLVKSNGLRKLGLQWGPGDGDSKTSYSYYGSSIETFIDNIILGRGTLKYLFLFDCPIALLEILLLRWGGYKTPELRIVLRGNLIRVPGEFVGMRELTHLHISVFEATVLGCSHAAPPKAQALLEGEWTSASRQLFRNAFRSLTRVHVTVDCRDATVVDVEEAEAAITSLVKDNPNEPVLELTRKWPDQALDYQLSGTKNREDVVDSKSALLLSSTAERRLLGQKLHGQKGKLDDRDSRLEIEHMRPDPAFTKTIDPATREQAHWRISDGQ</sequence>
<evidence type="ECO:0000256" key="1">
    <source>
        <dbReference type="ARBA" id="ARBA00022737"/>
    </source>
</evidence>
<organism evidence="4">
    <name type="scientific">Oryza meridionalis</name>
    <dbReference type="NCBI Taxonomy" id="40149"/>
    <lineage>
        <taxon>Eukaryota</taxon>
        <taxon>Viridiplantae</taxon>
        <taxon>Streptophyta</taxon>
        <taxon>Embryophyta</taxon>
        <taxon>Tracheophyta</taxon>
        <taxon>Spermatophyta</taxon>
        <taxon>Magnoliopsida</taxon>
        <taxon>Liliopsida</taxon>
        <taxon>Poales</taxon>
        <taxon>Poaceae</taxon>
        <taxon>BOP clade</taxon>
        <taxon>Oryzoideae</taxon>
        <taxon>Oryzeae</taxon>
        <taxon>Oryzinae</taxon>
        <taxon>Oryza</taxon>
    </lineage>
</organism>
<accession>A0A0E0EBT5</accession>
<name>A0A0E0EBT5_9ORYZ</name>
<dbReference type="SUPFAM" id="SSF52047">
    <property type="entry name" value="RNI-like"/>
    <property type="match status" value="1"/>
</dbReference>
<evidence type="ECO:0008006" key="6">
    <source>
        <dbReference type="Google" id="ProtNLM"/>
    </source>
</evidence>
<dbReference type="PANTHER" id="PTHR23155">
    <property type="entry name" value="DISEASE RESISTANCE PROTEIN RP"/>
    <property type="match status" value="1"/>
</dbReference>
<dbReference type="SUPFAM" id="SSF52540">
    <property type="entry name" value="P-loop containing nucleoside triphosphate hydrolases"/>
    <property type="match status" value="1"/>
</dbReference>
<dbReference type="InterPro" id="IPR044974">
    <property type="entry name" value="Disease_R_plants"/>
</dbReference>
<dbReference type="Pfam" id="PF00931">
    <property type="entry name" value="NB-ARC"/>
    <property type="match status" value="2"/>
</dbReference>
<feature type="domain" description="Disease resistance R13L4/SHOC-2-like LRR" evidence="3">
    <location>
        <begin position="523"/>
        <end position="674"/>
    </location>
</feature>
<dbReference type="GO" id="GO:0043531">
    <property type="term" value="F:ADP binding"/>
    <property type="evidence" value="ECO:0007669"/>
    <property type="project" value="InterPro"/>
</dbReference>
<protein>
    <recommendedName>
        <fullName evidence="6">NB-ARC domain-containing protein</fullName>
    </recommendedName>
</protein>
<dbReference type="InterPro" id="IPR032675">
    <property type="entry name" value="LRR_dom_sf"/>
</dbReference>
<dbReference type="Pfam" id="PF23598">
    <property type="entry name" value="LRR_14"/>
    <property type="match status" value="1"/>
</dbReference>
<keyword evidence="5" id="KW-1185">Reference proteome</keyword>
<dbReference type="Proteomes" id="UP000008021">
    <property type="component" value="Chromosome 7"/>
</dbReference>
<reference evidence="4" key="2">
    <citation type="submission" date="2018-05" db="EMBL/GenBank/DDBJ databases">
        <title>OmerRS3 (Oryza meridionalis Reference Sequence Version 3).</title>
        <authorList>
            <person name="Zhang J."/>
            <person name="Kudrna D."/>
            <person name="Lee S."/>
            <person name="Talag J."/>
            <person name="Welchert J."/>
            <person name="Wing R.A."/>
        </authorList>
    </citation>
    <scope>NUCLEOTIDE SEQUENCE [LARGE SCALE GENOMIC DNA]</scope>
    <source>
        <strain evidence="4">cv. OR44</strain>
    </source>
</reference>
<feature type="domain" description="NB-ARC" evidence="2">
    <location>
        <begin position="311"/>
        <end position="380"/>
    </location>
</feature>
<feature type="domain" description="NB-ARC" evidence="2">
    <location>
        <begin position="175"/>
        <end position="271"/>
    </location>
</feature>
<dbReference type="PRINTS" id="PR00364">
    <property type="entry name" value="DISEASERSIST"/>
</dbReference>
<proteinExistence type="predicted"/>
<dbReference type="eggNOG" id="KOG4658">
    <property type="taxonomic scope" value="Eukaryota"/>
</dbReference>
<dbReference type="InterPro" id="IPR027417">
    <property type="entry name" value="P-loop_NTPase"/>
</dbReference>